<accession>F6ZJR7</accession>
<evidence type="ECO:0008006" key="3">
    <source>
        <dbReference type="Google" id="ProtNLM"/>
    </source>
</evidence>
<dbReference type="AlphaFoldDB" id="F6ZJR7"/>
<dbReference type="OMA" id="KEITHAG"/>
<evidence type="ECO:0000313" key="1">
    <source>
        <dbReference type="Ensembl" id="ENSCINP00000027567.2"/>
    </source>
</evidence>
<name>F6ZJR7_CIOIN</name>
<dbReference type="GeneTree" id="ENSGT00660000097247"/>
<sequence>MKRFVCIEFVEGRETAIACREWMLSSTECQWPPSGNIQTLVKQVKRPEADWTTYRCRILCGAGTFERCTKKAHTLKNVGSSEAGSDSDFQTMFSPTQMQTLDHTPGGSYCVKHTVSPSEPIRKRLNTSAPTPEKIRKIQAADQNSNILHLIGCIRTDMSEIQRNVMKLHKKMDNIKEITHAGRSYINFAPANTLEELNQLIHQENNFSALAGVVERDTLRSTIREFVKRFFTKKLALQFSWSGLGEKRRKIKTSFKDHTIYSVLGNVLLHTSLHKAAKPKEISEQIKVVFSGVHDWE</sequence>
<keyword evidence="2" id="KW-1185">Reference proteome</keyword>
<proteinExistence type="predicted"/>
<dbReference type="Ensembl" id="ENSCINT00000027813.2">
    <property type="protein sequence ID" value="ENSCINP00000027567.2"/>
    <property type="gene ID" value="ENSCING00000015626.2"/>
</dbReference>
<reference evidence="1" key="3">
    <citation type="submission" date="2025-08" db="UniProtKB">
        <authorList>
            <consortium name="Ensembl"/>
        </authorList>
    </citation>
    <scope>IDENTIFICATION</scope>
</reference>
<dbReference type="Proteomes" id="UP000008144">
    <property type="component" value="Chromosome 7"/>
</dbReference>
<reference evidence="1" key="2">
    <citation type="journal article" date="2008" name="Genome Biol.">
        <title>Improved genome assembly and evidence-based global gene model set for the chordate Ciona intestinalis: new insight into intron and operon populations.</title>
        <authorList>
            <person name="Satou Y."/>
            <person name="Mineta K."/>
            <person name="Ogasawara M."/>
            <person name="Sasakura Y."/>
            <person name="Shoguchi E."/>
            <person name="Ueno K."/>
            <person name="Yamada L."/>
            <person name="Matsumoto J."/>
            <person name="Wasserscheid J."/>
            <person name="Dewar K."/>
            <person name="Wiley G.B."/>
            <person name="Macmil S.L."/>
            <person name="Roe B.A."/>
            <person name="Zeller R.W."/>
            <person name="Hastings K.E."/>
            <person name="Lemaire P."/>
            <person name="Lindquist E."/>
            <person name="Endo T."/>
            <person name="Hotta K."/>
            <person name="Inaba K."/>
        </authorList>
    </citation>
    <scope>NUCLEOTIDE SEQUENCE [LARGE SCALE GENOMIC DNA]</scope>
    <source>
        <strain evidence="1">wild type</strain>
    </source>
</reference>
<evidence type="ECO:0000313" key="2">
    <source>
        <dbReference type="Proteomes" id="UP000008144"/>
    </source>
</evidence>
<dbReference type="InParanoid" id="F6ZJR7"/>
<dbReference type="EMBL" id="EAAA01002557">
    <property type="status" value="NOT_ANNOTATED_CDS"/>
    <property type="molecule type" value="Genomic_DNA"/>
</dbReference>
<reference evidence="2" key="1">
    <citation type="journal article" date="2002" name="Science">
        <title>The draft genome of Ciona intestinalis: insights into chordate and vertebrate origins.</title>
        <authorList>
            <person name="Dehal P."/>
            <person name="Satou Y."/>
            <person name="Campbell R.K."/>
            <person name="Chapman J."/>
            <person name="Degnan B."/>
            <person name="De Tomaso A."/>
            <person name="Davidson B."/>
            <person name="Di Gregorio A."/>
            <person name="Gelpke M."/>
            <person name="Goodstein D.M."/>
            <person name="Harafuji N."/>
            <person name="Hastings K.E."/>
            <person name="Ho I."/>
            <person name="Hotta K."/>
            <person name="Huang W."/>
            <person name="Kawashima T."/>
            <person name="Lemaire P."/>
            <person name="Martinez D."/>
            <person name="Meinertzhagen I.A."/>
            <person name="Necula S."/>
            <person name="Nonaka M."/>
            <person name="Putnam N."/>
            <person name="Rash S."/>
            <person name="Saiga H."/>
            <person name="Satake M."/>
            <person name="Terry A."/>
            <person name="Yamada L."/>
            <person name="Wang H.G."/>
            <person name="Awazu S."/>
            <person name="Azumi K."/>
            <person name="Boore J."/>
            <person name="Branno M."/>
            <person name="Chin-Bow S."/>
            <person name="DeSantis R."/>
            <person name="Doyle S."/>
            <person name="Francino P."/>
            <person name="Keys D.N."/>
            <person name="Haga S."/>
            <person name="Hayashi H."/>
            <person name="Hino K."/>
            <person name="Imai K.S."/>
            <person name="Inaba K."/>
            <person name="Kano S."/>
            <person name="Kobayashi K."/>
            <person name="Kobayashi M."/>
            <person name="Lee B.I."/>
            <person name="Makabe K.W."/>
            <person name="Manohar C."/>
            <person name="Matassi G."/>
            <person name="Medina M."/>
            <person name="Mochizuki Y."/>
            <person name="Mount S."/>
            <person name="Morishita T."/>
            <person name="Miura S."/>
            <person name="Nakayama A."/>
            <person name="Nishizaka S."/>
            <person name="Nomoto H."/>
            <person name="Ohta F."/>
            <person name="Oishi K."/>
            <person name="Rigoutsos I."/>
            <person name="Sano M."/>
            <person name="Sasaki A."/>
            <person name="Sasakura Y."/>
            <person name="Shoguchi E."/>
            <person name="Shin-i T."/>
            <person name="Spagnuolo A."/>
            <person name="Stainier D."/>
            <person name="Suzuki M.M."/>
            <person name="Tassy O."/>
            <person name="Takatori N."/>
            <person name="Tokuoka M."/>
            <person name="Yagi K."/>
            <person name="Yoshizaki F."/>
            <person name="Wada S."/>
            <person name="Zhang C."/>
            <person name="Hyatt P.D."/>
            <person name="Larimer F."/>
            <person name="Detter C."/>
            <person name="Doggett N."/>
            <person name="Glavina T."/>
            <person name="Hawkins T."/>
            <person name="Richardson P."/>
            <person name="Lucas S."/>
            <person name="Kohara Y."/>
            <person name="Levine M."/>
            <person name="Satoh N."/>
            <person name="Rokhsar D.S."/>
        </authorList>
    </citation>
    <scope>NUCLEOTIDE SEQUENCE [LARGE SCALE GENOMIC DNA]</scope>
</reference>
<protein>
    <recommendedName>
        <fullName evidence="3">DUF4806 domain-containing protein</fullName>
    </recommendedName>
</protein>
<reference evidence="1" key="4">
    <citation type="submission" date="2025-09" db="UniProtKB">
        <authorList>
            <consortium name="Ensembl"/>
        </authorList>
    </citation>
    <scope>IDENTIFICATION</scope>
</reference>
<organism evidence="1 2">
    <name type="scientific">Ciona intestinalis</name>
    <name type="common">Transparent sea squirt</name>
    <name type="synonym">Ascidia intestinalis</name>
    <dbReference type="NCBI Taxonomy" id="7719"/>
    <lineage>
        <taxon>Eukaryota</taxon>
        <taxon>Metazoa</taxon>
        <taxon>Chordata</taxon>
        <taxon>Tunicata</taxon>
        <taxon>Ascidiacea</taxon>
        <taxon>Phlebobranchia</taxon>
        <taxon>Cionidae</taxon>
        <taxon>Ciona</taxon>
    </lineage>
</organism>
<dbReference type="HOGENOM" id="CLU_938537_0_0_1"/>